<sequence length="382" mass="40838">MTPPTPINQAAWLTAPGQYPVELKPSPYTTPGAKQIVVQNRAVAVNPMDWAKQAVGDMKWEWLAHPHILGEDIAGVVVELGSEVTRFQVGDRVIAHAVGFYLYGNRAAEGGFQNYTIVREHMASPIPDSLSFESACVVPMACSAAACALYQKGFLALDYPTVPYAAPNGQYLVVTGASTSVGSNAVQLAHASGYQVVTTCSTRHFEHAKRLGASHVFDYASATVETDMAAALQGKKVAGAFAIGPGSVELCLGVLGQLAESESESGARVRKLVVKASFPWPPPDTKASEYPAYMKWVDTWNEGIDRKAKEIGGETKFVEGAELGLNEVSTKLYVDFLPDALGGGHYRAAPEPLVVGKGLEFIQEAMDLQRKGVSAKKVVVLL</sequence>
<organism evidence="4 5">
    <name type="scientific">Cytospora chrysosperma</name>
    <name type="common">Cytospora canker fungus</name>
    <name type="synonym">Sphaeria chrysosperma</name>
    <dbReference type="NCBI Taxonomy" id="252740"/>
    <lineage>
        <taxon>Eukaryota</taxon>
        <taxon>Fungi</taxon>
        <taxon>Dikarya</taxon>
        <taxon>Ascomycota</taxon>
        <taxon>Pezizomycotina</taxon>
        <taxon>Sordariomycetes</taxon>
        <taxon>Sordariomycetidae</taxon>
        <taxon>Diaporthales</taxon>
        <taxon>Cytosporaceae</taxon>
        <taxon>Cytospora</taxon>
    </lineage>
</organism>
<feature type="domain" description="Enoyl reductase (ER)" evidence="3">
    <location>
        <begin position="17"/>
        <end position="380"/>
    </location>
</feature>
<protein>
    <recommendedName>
        <fullName evidence="3">Enoyl reductase (ER) domain-containing protein</fullName>
    </recommendedName>
</protein>
<keyword evidence="5" id="KW-1185">Reference proteome</keyword>
<name>A0A423VXA8_CYTCH</name>
<dbReference type="Pfam" id="PF00107">
    <property type="entry name" value="ADH_zinc_N"/>
    <property type="match status" value="1"/>
</dbReference>
<dbReference type="InterPro" id="IPR013149">
    <property type="entry name" value="ADH-like_C"/>
</dbReference>
<dbReference type="SUPFAM" id="SSF50129">
    <property type="entry name" value="GroES-like"/>
    <property type="match status" value="1"/>
</dbReference>
<accession>A0A423VXA8</accession>
<comment type="similarity">
    <text evidence="1">Belongs to the zinc-containing alcohol dehydrogenase family.</text>
</comment>
<dbReference type="InterPro" id="IPR013154">
    <property type="entry name" value="ADH-like_N"/>
</dbReference>
<dbReference type="GO" id="GO:0016651">
    <property type="term" value="F:oxidoreductase activity, acting on NAD(P)H"/>
    <property type="evidence" value="ECO:0007669"/>
    <property type="project" value="InterPro"/>
</dbReference>
<proteinExistence type="inferred from homology"/>
<keyword evidence="2" id="KW-0560">Oxidoreductase</keyword>
<dbReference type="STRING" id="252740.A0A423VXA8"/>
<evidence type="ECO:0000256" key="1">
    <source>
        <dbReference type="ARBA" id="ARBA00008072"/>
    </source>
</evidence>
<dbReference type="PANTHER" id="PTHR45348:SF2">
    <property type="entry name" value="ZINC-TYPE ALCOHOL DEHYDROGENASE-LIKE PROTEIN C2E1P3.01"/>
    <property type="match status" value="1"/>
</dbReference>
<dbReference type="EMBL" id="LJZO01000023">
    <property type="protein sequence ID" value="ROV95631.1"/>
    <property type="molecule type" value="Genomic_DNA"/>
</dbReference>
<dbReference type="Gene3D" id="3.40.50.720">
    <property type="entry name" value="NAD(P)-binding Rossmann-like Domain"/>
    <property type="match status" value="1"/>
</dbReference>
<dbReference type="CDD" id="cd08249">
    <property type="entry name" value="enoyl_reductase_like"/>
    <property type="match status" value="1"/>
</dbReference>
<reference evidence="4 5" key="1">
    <citation type="submission" date="2015-09" db="EMBL/GenBank/DDBJ databases">
        <title>Host preference determinants of Valsa canker pathogens revealed by comparative genomics.</title>
        <authorList>
            <person name="Yin Z."/>
            <person name="Huang L."/>
        </authorList>
    </citation>
    <scope>NUCLEOTIDE SEQUENCE [LARGE SCALE GENOMIC DNA]</scope>
    <source>
        <strain evidence="4 5">YSFL</strain>
    </source>
</reference>
<dbReference type="InterPro" id="IPR036291">
    <property type="entry name" value="NAD(P)-bd_dom_sf"/>
</dbReference>
<evidence type="ECO:0000313" key="4">
    <source>
        <dbReference type="EMBL" id="ROV95631.1"/>
    </source>
</evidence>
<dbReference type="SMART" id="SM00829">
    <property type="entry name" value="PKS_ER"/>
    <property type="match status" value="1"/>
</dbReference>
<dbReference type="AlphaFoldDB" id="A0A423VXA8"/>
<dbReference type="InterPro" id="IPR011032">
    <property type="entry name" value="GroES-like_sf"/>
</dbReference>
<dbReference type="Proteomes" id="UP000284375">
    <property type="component" value="Unassembled WGS sequence"/>
</dbReference>
<dbReference type="Pfam" id="PF08240">
    <property type="entry name" value="ADH_N"/>
    <property type="match status" value="1"/>
</dbReference>
<dbReference type="InterPro" id="IPR047122">
    <property type="entry name" value="Trans-enoyl_RdTase-like"/>
</dbReference>
<comment type="caution">
    <text evidence="4">The sequence shown here is derived from an EMBL/GenBank/DDBJ whole genome shotgun (WGS) entry which is preliminary data.</text>
</comment>
<dbReference type="InterPro" id="IPR020843">
    <property type="entry name" value="ER"/>
</dbReference>
<dbReference type="PANTHER" id="PTHR45348">
    <property type="entry name" value="HYPOTHETICAL OXIDOREDUCTASE (EUROFUNG)"/>
    <property type="match status" value="1"/>
</dbReference>
<evidence type="ECO:0000313" key="5">
    <source>
        <dbReference type="Proteomes" id="UP000284375"/>
    </source>
</evidence>
<dbReference type="SUPFAM" id="SSF51735">
    <property type="entry name" value="NAD(P)-binding Rossmann-fold domains"/>
    <property type="match status" value="1"/>
</dbReference>
<evidence type="ECO:0000256" key="2">
    <source>
        <dbReference type="ARBA" id="ARBA00023002"/>
    </source>
</evidence>
<dbReference type="OrthoDB" id="48317at2759"/>
<evidence type="ECO:0000259" key="3">
    <source>
        <dbReference type="SMART" id="SM00829"/>
    </source>
</evidence>
<dbReference type="Gene3D" id="3.90.180.10">
    <property type="entry name" value="Medium-chain alcohol dehydrogenases, catalytic domain"/>
    <property type="match status" value="1"/>
</dbReference>
<gene>
    <name evidence="4" type="ORF">VSDG_05257</name>
</gene>